<protein>
    <submittedName>
        <fullName evidence="4">NAD(P)-binding protein</fullName>
    </submittedName>
</protein>
<dbReference type="InterPro" id="IPR002347">
    <property type="entry name" value="SDR_fam"/>
</dbReference>
<organism evidence="4 5">
    <name type="scientific">Rhizodiscina lignyota</name>
    <dbReference type="NCBI Taxonomy" id="1504668"/>
    <lineage>
        <taxon>Eukaryota</taxon>
        <taxon>Fungi</taxon>
        <taxon>Dikarya</taxon>
        <taxon>Ascomycota</taxon>
        <taxon>Pezizomycotina</taxon>
        <taxon>Dothideomycetes</taxon>
        <taxon>Pleosporomycetidae</taxon>
        <taxon>Aulographales</taxon>
        <taxon>Rhizodiscinaceae</taxon>
        <taxon>Rhizodiscina</taxon>
    </lineage>
</organism>
<evidence type="ECO:0000313" key="5">
    <source>
        <dbReference type="Proteomes" id="UP000799772"/>
    </source>
</evidence>
<keyword evidence="2" id="KW-0521">NADP</keyword>
<dbReference type="FunFam" id="3.40.50.720:FF:000084">
    <property type="entry name" value="Short-chain dehydrogenase reductase"/>
    <property type="match status" value="1"/>
</dbReference>
<dbReference type="GO" id="GO:0016616">
    <property type="term" value="F:oxidoreductase activity, acting on the CH-OH group of donors, NAD or NADP as acceptor"/>
    <property type="evidence" value="ECO:0007669"/>
    <property type="project" value="TreeGrafter"/>
</dbReference>
<keyword evidence="5" id="KW-1185">Reference proteome</keyword>
<dbReference type="OrthoDB" id="37659at2759"/>
<dbReference type="Proteomes" id="UP000799772">
    <property type="component" value="Unassembled WGS sequence"/>
</dbReference>
<dbReference type="PANTHER" id="PTHR42760:SF5">
    <property type="entry name" value="2-DEHYDRO-3-DEOXY-D-GLUCONATE 5-DEHYDROGENASE"/>
    <property type="match status" value="1"/>
</dbReference>
<evidence type="ECO:0000256" key="2">
    <source>
        <dbReference type="ARBA" id="ARBA00022857"/>
    </source>
</evidence>
<comment type="caution">
    <text evidence="4">The sequence shown here is derived from an EMBL/GenBank/DDBJ whole genome shotgun (WGS) entry which is preliminary data.</text>
</comment>
<dbReference type="PRINTS" id="PR00080">
    <property type="entry name" value="SDRFAMILY"/>
</dbReference>
<evidence type="ECO:0000256" key="1">
    <source>
        <dbReference type="ARBA" id="ARBA00006484"/>
    </source>
</evidence>
<reference evidence="4" key="1">
    <citation type="journal article" date="2020" name="Stud. Mycol.">
        <title>101 Dothideomycetes genomes: a test case for predicting lifestyles and emergence of pathogens.</title>
        <authorList>
            <person name="Haridas S."/>
            <person name="Albert R."/>
            <person name="Binder M."/>
            <person name="Bloem J."/>
            <person name="Labutti K."/>
            <person name="Salamov A."/>
            <person name="Andreopoulos B."/>
            <person name="Baker S."/>
            <person name="Barry K."/>
            <person name="Bills G."/>
            <person name="Bluhm B."/>
            <person name="Cannon C."/>
            <person name="Castanera R."/>
            <person name="Culley D."/>
            <person name="Daum C."/>
            <person name="Ezra D."/>
            <person name="Gonzalez J."/>
            <person name="Henrissat B."/>
            <person name="Kuo A."/>
            <person name="Liang C."/>
            <person name="Lipzen A."/>
            <person name="Lutzoni F."/>
            <person name="Magnuson J."/>
            <person name="Mondo S."/>
            <person name="Nolan M."/>
            <person name="Ohm R."/>
            <person name="Pangilinan J."/>
            <person name="Park H.-J."/>
            <person name="Ramirez L."/>
            <person name="Alfaro M."/>
            <person name="Sun H."/>
            <person name="Tritt A."/>
            <person name="Yoshinaga Y."/>
            <person name="Zwiers L.-H."/>
            <person name="Turgeon B."/>
            <person name="Goodwin S."/>
            <person name="Spatafora J."/>
            <person name="Crous P."/>
            <person name="Grigoriev I."/>
        </authorList>
    </citation>
    <scope>NUCLEOTIDE SEQUENCE</scope>
    <source>
        <strain evidence="4">CBS 133067</strain>
    </source>
</reference>
<name>A0A9P4M6A8_9PEZI</name>
<comment type="similarity">
    <text evidence="1">Belongs to the short-chain dehydrogenases/reductases (SDR) family.</text>
</comment>
<dbReference type="SUPFAM" id="SSF51735">
    <property type="entry name" value="NAD(P)-binding Rossmann-fold domains"/>
    <property type="match status" value="1"/>
</dbReference>
<dbReference type="PANTHER" id="PTHR42760">
    <property type="entry name" value="SHORT-CHAIN DEHYDROGENASES/REDUCTASES FAMILY MEMBER"/>
    <property type="match status" value="1"/>
</dbReference>
<gene>
    <name evidence="4" type="ORF">NA57DRAFT_67704</name>
</gene>
<dbReference type="EMBL" id="ML978130">
    <property type="protein sequence ID" value="KAF2096132.1"/>
    <property type="molecule type" value="Genomic_DNA"/>
</dbReference>
<dbReference type="PROSITE" id="PS00061">
    <property type="entry name" value="ADH_SHORT"/>
    <property type="match status" value="1"/>
</dbReference>
<dbReference type="InterPro" id="IPR020904">
    <property type="entry name" value="Sc_DH/Rdtase_CS"/>
</dbReference>
<dbReference type="AlphaFoldDB" id="A0A9P4M6A8"/>
<accession>A0A9P4M6A8</accession>
<dbReference type="Pfam" id="PF13561">
    <property type="entry name" value="adh_short_C2"/>
    <property type="match status" value="1"/>
</dbReference>
<proteinExistence type="inferred from homology"/>
<evidence type="ECO:0000313" key="4">
    <source>
        <dbReference type="EMBL" id="KAF2096132.1"/>
    </source>
</evidence>
<dbReference type="PRINTS" id="PR00081">
    <property type="entry name" value="GDHRDH"/>
</dbReference>
<dbReference type="Gene3D" id="3.40.50.720">
    <property type="entry name" value="NAD(P)-binding Rossmann-like Domain"/>
    <property type="match status" value="1"/>
</dbReference>
<sequence>MAAATPTVDINKLFGLHGKTAIVTGGTGGLGTAFTTALASAGADIVSIELPNDPGSENTAKVVKDCGRQYKKYECDLRDMKQLRATYAQMWKDGVVADIVLNCAGVQRRAETIDFTDEDIDLILDVNVKATLVSCQEFAKKLLSEGRPGKVINIASIISFIGGKNITPYAASKGGVLQLTKGMSNEWAEKGIQCNCIHPGYFRTPMTEQYSTDPKYKDFNDYVMSRVPAKRWGLPVDMSGAIIFLASSASDYLSGTSIVVDGGFMGM</sequence>
<keyword evidence="3" id="KW-0560">Oxidoreductase</keyword>
<dbReference type="InterPro" id="IPR036291">
    <property type="entry name" value="NAD(P)-bd_dom_sf"/>
</dbReference>
<evidence type="ECO:0000256" key="3">
    <source>
        <dbReference type="ARBA" id="ARBA00023002"/>
    </source>
</evidence>